<dbReference type="PANTHER" id="PTHR30168">
    <property type="entry name" value="PUTATIVE MEMBRANE PROTEIN YPFJ"/>
    <property type="match status" value="1"/>
</dbReference>
<keyword evidence="5" id="KW-0732">Signal</keyword>
<proteinExistence type="predicted"/>
<keyword evidence="2" id="KW-0812">Transmembrane</keyword>
<dbReference type="Proteomes" id="UP000465302">
    <property type="component" value="Unassembled WGS sequence"/>
</dbReference>
<evidence type="ECO:0000256" key="2">
    <source>
        <dbReference type="ARBA" id="ARBA00022692"/>
    </source>
</evidence>
<dbReference type="RefSeq" id="WP_097942587.1">
    <property type="nucleotide sequence ID" value="NZ_BLKS01000001.1"/>
</dbReference>
<reference evidence="6 9" key="2">
    <citation type="journal article" date="2019" name="Emerg. Microbes Infect.">
        <title>Comprehensive subspecies identification of 175 nontuberculous mycobacteria species based on 7547 genomic profiles.</title>
        <authorList>
            <person name="Matsumoto Y."/>
            <person name="Kinjo T."/>
            <person name="Motooka D."/>
            <person name="Nabeya D."/>
            <person name="Jung N."/>
            <person name="Uechi K."/>
            <person name="Horii T."/>
            <person name="Iida T."/>
            <person name="Fujita J."/>
            <person name="Nakamura S."/>
        </authorList>
    </citation>
    <scope>NUCLEOTIDE SEQUENCE [LARGE SCALE GENOMIC DNA]</scope>
    <source>
        <strain evidence="6 9">JCM 6377</strain>
    </source>
</reference>
<dbReference type="OrthoDB" id="5168289at2"/>
<evidence type="ECO:0000313" key="7">
    <source>
        <dbReference type="EMBL" id="PEG34783.1"/>
    </source>
</evidence>
<keyword evidence="8" id="KW-1185">Reference proteome</keyword>
<gene>
    <name evidence="7" type="ORF">CQY20_24075</name>
    <name evidence="6" type="ORF">MAGR_28250</name>
</gene>
<reference evidence="6" key="3">
    <citation type="submission" date="2020-02" db="EMBL/GenBank/DDBJ databases">
        <authorList>
            <person name="Matsumoto Y."/>
            <person name="Motooka D."/>
            <person name="Nakamura S."/>
        </authorList>
    </citation>
    <scope>NUCLEOTIDE SEQUENCE</scope>
    <source>
        <strain evidence="6">JCM 6377</strain>
    </source>
</reference>
<evidence type="ECO:0000313" key="8">
    <source>
        <dbReference type="Proteomes" id="UP000220914"/>
    </source>
</evidence>
<comment type="caution">
    <text evidence="7">The sequence shown here is derived from an EMBL/GenBank/DDBJ whole genome shotgun (WGS) entry which is preliminary data.</text>
</comment>
<dbReference type="EMBL" id="PDCP01000056">
    <property type="protein sequence ID" value="PEG34783.1"/>
    <property type="molecule type" value="Genomic_DNA"/>
</dbReference>
<evidence type="ECO:0000256" key="1">
    <source>
        <dbReference type="ARBA" id="ARBA00004167"/>
    </source>
</evidence>
<dbReference type="Proteomes" id="UP000220914">
    <property type="component" value="Unassembled WGS sequence"/>
</dbReference>
<dbReference type="PANTHER" id="PTHR30168:SF0">
    <property type="entry name" value="INNER MEMBRANE PROTEIN"/>
    <property type="match status" value="1"/>
</dbReference>
<dbReference type="GO" id="GO:0016020">
    <property type="term" value="C:membrane"/>
    <property type="evidence" value="ECO:0007669"/>
    <property type="project" value="UniProtKB-SubCell"/>
</dbReference>
<evidence type="ECO:0000256" key="4">
    <source>
        <dbReference type="ARBA" id="ARBA00023136"/>
    </source>
</evidence>
<keyword evidence="4" id="KW-0472">Membrane</keyword>
<protein>
    <submittedName>
        <fullName evidence="7">Peptidase</fullName>
    </submittedName>
</protein>
<dbReference type="Pfam" id="PF04228">
    <property type="entry name" value="Zn_peptidase"/>
    <property type="match status" value="1"/>
</dbReference>
<organism evidence="7 8">
    <name type="scientific">Mycolicibacterium agri</name>
    <name type="common">Mycobacterium agri</name>
    <dbReference type="NCBI Taxonomy" id="36811"/>
    <lineage>
        <taxon>Bacteria</taxon>
        <taxon>Bacillati</taxon>
        <taxon>Actinomycetota</taxon>
        <taxon>Actinomycetes</taxon>
        <taxon>Mycobacteriales</taxon>
        <taxon>Mycobacteriaceae</taxon>
        <taxon>Mycolicibacterium</taxon>
    </lineage>
</organism>
<sequence length="482" mass="51587">MSRRPITGPVFAACVMLLVASCATTVTGQPVSVFDDPFKVAGMPAVDGPTGLRPDAEPPTREVENTDGSEIDELAAAAISDIEDYWEITYPETFDDYFMRVKELISWDASGLENSEFCGAFTYALVNAGYCFLDHTIGWDRSELLPGLRDSFGDIAVANVLAHEYGHAIHHQARINEKDTPTLVVEQQADCFAGAYMRWVAEGNSPRFTLSTGDGLNSLLAAVISFRDPVLSEDEFAPGADEHGSAFERITAFQFGFTDGAKSCAAIDEKEIIQRRGDLPVELQRDQTGEWPVSEESVNAVVDALDTLFAPADPPTLSFDASMAADCPDARPSPPVSYCPATNTIAVDLEDLEEMGKQSAQAEAIGVIAGDNTAYSILVSRYMLALQHERGGVALDNAEAALRTACLTGVATTKMTEAVTTSDGNTIALTAGDLDEAVSGLLTNGLAASDVNGDTVPSGFSRMDAFRNGVLGDEERCFKRFP</sequence>
<feature type="signal peptide" evidence="5">
    <location>
        <begin position="1"/>
        <end position="28"/>
    </location>
</feature>
<dbReference type="EMBL" id="BLKS01000001">
    <property type="protein sequence ID" value="GFG51384.1"/>
    <property type="molecule type" value="Genomic_DNA"/>
</dbReference>
<dbReference type="InterPro" id="IPR007343">
    <property type="entry name" value="Uncharacterised_pept_Zn_put"/>
</dbReference>
<evidence type="ECO:0000256" key="3">
    <source>
        <dbReference type="ARBA" id="ARBA00022989"/>
    </source>
</evidence>
<accession>A0A2A7MTF7</accession>
<dbReference type="PROSITE" id="PS51257">
    <property type="entry name" value="PROKAR_LIPOPROTEIN"/>
    <property type="match status" value="1"/>
</dbReference>
<evidence type="ECO:0000313" key="9">
    <source>
        <dbReference type="Proteomes" id="UP000465302"/>
    </source>
</evidence>
<reference evidence="7 8" key="1">
    <citation type="submission" date="2017-10" db="EMBL/GenBank/DDBJ databases">
        <title>The new phylogeny of genus Mycobacterium.</title>
        <authorList>
            <person name="Tortoli E."/>
            <person name="Trovato A."/>
            <person name="Cirillo D.M."/>
        </authorList>
    </citation>
    <scope>NUCLEOTIDE SEQUENCE [LARGE SCALE GENOMIC DNA]</scope>
    <source>
        <strain evidence="7 8">CCUG37673</strain>
    </source>
</reference>
<evidence type="ECO:0000256" key="5">
    <source>
        <dbReference type="SAM" id="SignalP"/>
    </source>
</evidence>
<evidence type="ECO:0000313" key="6">
    <source>
        <dbReference type="EMBL" id="GFG51384.1"/>
    </source>
</evidence>
<dbReference type="SUPFAM" id="SSF55486">
    <property type="entry name" value="Metalloproteases ('zincins'), catalytic domain"/>
    <property type="match status" value="1"/>
</dbReference>
<name>A0A2A7MTF7_MYCAG</name>
<feature type="chain" id="PRO_5036315584" evidence="5">
    <location>
        <begin position="29"/>
        <end position="482"/>
    </location>
</feature>
<keyword evidence="3" id="KW-1133">Transmembrane helix</keyword>
<comment type="subcellular location">
    <subcellularLocation>
        <location evidence="1">Membrane</location>
        <topology evidence="1">Single-pass membrane protein</topology>
    </subcellularLocation>
</comment>
<dbReference type="AlphaFoldDB" id="A0A2A7MTF7"/>